<dbReference type="OrthoDB" id="3266505at2759"/>
<dbReference type="AlphaFoldDB" id="A0A6A6E1K6"/>
<dbReference type="EMBL" id="ML994640">
    <property type="protein sequence ID" value="KAF2183786.1"/>
    <property type="molecule type" value="Genomic_DNA"/>
</dbReference>
<keyword evidence="1" id="KW-0539">Nucleus</keyword>
<dbReference type="InterPro" id="IPR050987">
    <property type="entry name" value="AtrR-like"/>
</dbReference>
<sequence length="487" mass="54983">MTVLEERVVSILDDITIESITFLFLLSTNYLLSGNTRCAFVIFGMAVRAAQAMGLHKETTWGPIDTIACEVRRRVWWSLYMADGYVAQAYGRPAILNERDFQVHPPLDMNDTSATCPGFNSLEPREDRTLQPVTTLSYNRYKAKLYLIAAPITRNMYFKNERKMKHVVNQVKDIHRRLLEWERGIPYELRLSSFTNGEIDVHGNPLLQKFAMQALTLQLSYDNIQLLLFRPFIGIENKDIPIPDPGPTDEGHLNITITAQNQCWISATRTSLISRYPEILRLISKTLPCIHIGLHCLTAGVMLGVLAMSNQFCSRTQECKRGIARILSIPEIADFRAPLWDQSSEVLTDLLHLIANEEIKALITGGGKRGGLDECTLIREFGMPEPNLDFSSISSVLDLQRTEDEAPSADDDHSFYQVQGSLQHLPLGALPDKISTQTEFYQGIGGRDNTNRRIPNFLSMPFAGLPGNGDLDRLGQIWMWDDSFSFV</sequence>
<evidence type="ECO:0000256" key="1">
    <source>
        <dbReference type="ARBA" id="ARBA00023242"/>
    </source>
</evidence>
<accession>A0A6A6E1K6</accession>
<dbReference type="InterPro" id="IPR007219">
    <property type="entry name" value="XnlR_reg_dom"/>
</dbReference>
<gene>
    <name evidence="3" type="ORF">K469DRAFT_581402</name>
</gene>
<dbReference type="GO" id="GO:0008270">
    <property type="term" value="F:zinc ion binding"/>
    <property type="evidence" value="ECO:0007669"/>
    <property type="project" value="InterPro"/>
</dbReference>
<dbReference type="GO" id="GO:0003677">
    <property type="term" value="F:DNA binding"/>
    <property type="evidence" value="ECO:0007669"/>
    <property type="project" value="InterPro"/>
</dbReference>
<evidence type="ECO:0000313" key="4">
    <source>
        <dbReference type="Proteomes" id="UP000800200"/>
    </source>
</evidence>
<reference evidence="3" key="1">
    <citation type="journal article" date="2020" name="Stud. Mycol.">
        <title>101 Dothideomycetes genomes: a test case for predicting lifestyles and emergence of pathogens.</title>
        <authorList>
            <person name="Haridas S."/>
            <person name="Albert R."/>
            <person name="Binder M."/>
            <person name="Bloem J."/>
            <person name="Labutti K."/>
            <person name="Salamov A."/>
            <person name="Andreopoulos B."/>
            <person name="Baker S."/>
            <person name="Barry K."/>
            <person name="Bills G."/>
            <person name="Bluhm B."/>
            <person name="Cannon C."/>
            <person name="Castanera R."/>
            <person name="Culley D."/>
            <person name="Daum C."/>
            <person name="Ezra D."/>
            <person name="Gonzalez J."/>
            <person name="Henrissat B."/>
            <person name="Kuo A."/>
            <person name="Liang C."/>
            <person name="Lipzen A."/>
            <person name="Lutzoni F."/>
            <person name="Magnuson J."/>
            <person name="Mondo S."/>
            <person name="Nolan M."/>
            <person name="Ohm R."/>
            <person name="Pangilinan J."/>
            <person name="Park H.-J."/>
            <person name="Ramirez L."/>
            <person name="Alfaro M."/>
            <person name="Sun H."/>
            <person name="Tritt A."/>
            <person name="Yoshinaga Y."/>
            <person name="Zwiers L.-H."/>
            <person name="Turgeon B."/>
            <person name="Goodwin S."/>
            <person name="Spatafora J."/>
            <person name="Crous P."/>
            <person name="Grigoriev I."/>
        </authorList>
    </citation>
    <scope>NUCLEOTIDE SEQUENCE</scope>
    <source>
        <strain evidence="3">CBS 207.26</strain>
    </source>
</reference>
<organism evidence="3 4">
    <name type="scientific">Zopfia rhizophila CBS 207.26</name>
    <dbReference type="NCBI Taxonomy" id="1314779"/>
    <lineage>
        <taxon>Eukaryota</taxon>
        <taxon>Fungi</taxon>
        <taxon>Dikarya</taxon>
        <taxon>Ascomycota</taxon>
        <taxon>Pezizomycotina</taxon>
        <taxon>Dothideomycetes</taxon>
        <taxon>Dothideomycetes incertae sedis</taxon>
        <taxon>Zopfiaceae</taxon>
        <taxon>Zopfia</taxon>
    </lineage>
</organism>
<feature type="domain" description="Xylanolytic transcriptional activator regulatory" evidence="2">
    <location>
        <begin position="39"/>
        <end position="112"/>
    </location>
</feature>
<evidence type="ECO:0000259" key="2">
    <source>
        <dbReference type="SMART" id="SM00906"/>
    </source>
</evidence>
<dbReference type="GO" id="GO:0006351">
    <property type="term" value="P:DNA-templated transcription"/>
    <property type="evidence" value="ECO:0007669"/>
    <property type="project" value="InterPro"/>
</dbReference>
<name>A0A6A6E1K6_9PEZI</name>
<dbReference type="Proteomes" id="UP000800200">
    <property type="component" value="Unassembled WGS sequence"/>
</dbReference>
<dbReference type="PANTHER" id="PTHR46910:SF1">
    <property type="entry name" value="MISCELLANEOUS ZN(II)2CYS6 TRANSCRIPTION FACTOR (EUROFUNG)-RELATED"/>
    <property type="match status" value="1"/>
</dbReference>
<keyword evidence="4" id="KW-1185">Reference proteome</keyword>
<dbReference type="Pfam" id="PF04082">
    <property type="entry name" value="Fungal_trans"/>
    <property type="match status" value="1"/>
</dbReference>
<dbReference type="SMART" id="SM00906">
    <property type="entry name" value="Fungal_trans"/>
    <property type="match status" value="1"/>
</dbReference>
<dbReference type="GO" id="GO:0003700">
    <property type="term" value="F:DNA-binding transcription factor activity"/>
    <property type="evidence" value="ECO:0007669"/>
    <property type="project" value="InterPro"/>
</dbReference>
<evidence type="ECO:0000313" key="3">
    <source>
        <dbReference type="EMBL" id="KAF2183786.1"/>
    </source>
</evidence>
<proteinExistence type="predicted"/>
<dbReference type="CDD" id="cd12148">
    <property type="entry name" value="fungal_TF_MHR"/>
    <property type="match status" value="1"/>
</dbReference>
<dbReference type="PANTHER" id="PTHR46910">
    <property type="entry name" value="TRANSCRIPTION FACTOR PDR1"/>
    <property type="match status" value="1"/>
</dbReference>
<protein>
    <recommendedName>
        <fullName evidence="2">Xylanolytic transcriptional activator regulatory domain-containing protein</fullName>
    </recommendedName>
</protein>